<comment type="subcellular location">
    <subcellularLocation>
        <location evidence="1">Cell membrane</location>
        <topology evidence="1">Multi-pass membrane protein</topology>
    </subcellularLocation>
</comment>
<keyword evidence="1" id="KW-0812">Transmembrane</keyword>
<keyword evidence="3" id="KW-1185">Reference proteome</keyword>
<comment type="caution">
    <text evidence="2">The sequence shown here is derived from an EMBL/GenBank/DDBJ whole genome shotgun (WGS) entry which is preliminary data.</text>
</comment>
<dbReference type="Proteomes" id="UP000705983">
    <property type="component" value="Unassembled WGS sequence"/>
</dbReference>
<dbReference type="PROSITE" id="PS50895">
    <property type="entry name" value="SURF1"/>
    <property type="match status" value="1"/>
</dbReference>
<keyword evidence="1" id="KW-1003">Cell membrane</keyword>
<dbReference type="RefSeq" id="WP_182170295.1">
    <property type="nucleotide sequence ID" value="NZ_CP059676.1"/>
</dbReference>
<protein>
    <recommendedName>
        <fullName evidence="1">SURF1-like protein</fullName>
    </recommendedName>
</protein>
<accession>A0ABS2TE97</accession>
<keyword evidence="1" id="KW-1133">Transmembrane helix</keyword>
<evidence type="ECO:0000256" key="1">
    <source>
        <dbReference type="RuleBase" id="RU363076"/>
    </source>
</evidence>
<gene>
    <name evidence="2" type="ORF">JVW63_04605</name>
</gene>
<feature type="transmembrane region" description="Helical" evidence="1">
    <location>
        <begin position="228"/>
        <end position="248"/>
    </location>
</feature>
<comment type="similarity">
    <text evidence="1">Belongs to the SURF1 family.</text>
</comment>
<reference evidence="3" key="1">
    <citation type="submission" date="2021-02" db="EMBL/GenBank/DDBJ databases">
        <title>Leucobacter sp. CX169.</title>
        <authorList>
            <person name="Cheng Y."/>
        </authorList>
    </citation>
    <scope>NUCLEOTIDE SEQUENCE [LARGE SCALE GENOMIC DNA]</scope>
    <source>
        <strain evidence="3">JY899</strain>
    </source>
</reference>
<sequence>MGRRTNVWIREATAPRMIGLLIILLIAAGVCIRLGYWQMERATSRGAERIAAEHEERLTSPALSLADVLPLQTTMTAEEYAQPVYVTGTFAPEQLRVLDRAIDGQDADLVLARLIITEGPEAGGNVPIVRGWVRAGEDLPQVPAGEVTVFGYLADPEDSIGGLTSETALSISPAELVNEWGGPILSGYLVEYGMNEGADTASPPADDGVAHVPPPRPVEEGGFNLQNAAYAVEWVIFAGFALFIWFRVLRARVTRSREDELLEEWSKEFEDASPLGR</sequence>
<evidence type="ECO:0000313" key="3">
    <source>
        <dbReference type="Proteomes" id="UP000705983"/>
    </source>
</evidence>
<keyword evidence="1" id="KW-0472">Membrane</keyword>
<organism evidence="2 3">
    <name type="scientific">Flaviflexus equikiangi</name>
    <dbReference type="NCBI Taxonomy" id="2758573"/>
    <lineage>
        <taxon>Bacteria</taxon>
        <taxon>Bacillati</taxon>
        <taxon>Actinomycetota</taxon>
        <taxon>Actinomycetes</taxon>
        <taxon>Actinomycetales</taxon>
        <taxon>Actinomycetaceae</taxon>
        <taxon>Flaviflexus</taxon>
    </lineage>
</organism>
<dbReference type="InterPro" id="IPR002994">
    <property type="entry name" value="Surf1/Shy1"/>
</dbReference>
<proteinExistence type="inferred from homology"/>
<evidence type="ECO:0000313" key="2">
    <source>
        <dbReference type="EMBL" id="MBM9432980.1"/>
    </source>
</evidence>
<dbReference type="Pfam" id="PF02104">
    <property type="entry name" value="SURF1"/>
    <property type="match status" value="1"/>
</dbReference>
<dbReference type="EMBL" id="JAFFJS010000002">
    <property type="protein sequence ID" value="MBM9432980.1"/>
    <property type="molecule type" value="Genomic_DNA"/>
</dbReference>
<dbReference type="CDD" id="cd06662">
    <property type="entry name" value="SURF1"/>
    <property type="match status" value="1"/>
</dbReference>
<name>A0ABS2TE97_9ACTO</name>
<feature type="transmembrane region" description="Helical" evidence="1">
    <location>
        <begin position="20"/>
        <end position="39"/>
    </location>
</feature>